<dbReference type="GO" id="GO:0005829">
    <property type="term" value="C:cytosol"/>
    <property type="evidence" value="ECO:0007669"/>
    <property type="project" value="TreeGrafter"/>
</dbReference>
<gene>
    <name evidence="6" type="ORF">FD03_GL000796</name>
</gene>
<dbReference type="InterPro" id="IPR000847">
    <property type="entry name" value="LysR_HTH_N"/>
</dbReference>
<evidence type="ECO:0000256" key="2">
    <source>
        <dbReference type="ARBA" id="ARBA00023015"/>
    </source>
</evidence>
<dbReference type="InterPro" id="IPR050950">
    <property type="entry name" value="HTH-type_LysR_regulators"/>
</dbReference>
<dbReference type="InterPro" id="IPR005119">
    <property type="entry name" value="LysR_subst-bd"/>
</dbReference>
<evidence type="ECO:0000256" key="3">
    <source>
        <dbReference type="ARBA" id="ARBA00023125"/>
    </source>
</evidence>
<dbReference type="PANTHER" id="PTHR30419">
    <property type="entry name" value="HTH-TYPE TRANSCRIPTIONAL REGULATOR YBHD"/>
    <property type="match status" value="1"/>
</dbReference>
<keyword evidence="2" id="KW-0805">Transcription regulation</keyword>
<dbReference type="EMBL" id="AZDZ01000001">
    <property type="protein sequence ID" value="KRK81204.1"/>
    <property type="molecule type" value="Genomic_DNA"/>
</dbReference>
<dbReference type="STRING" id="1423775.FD03_GL000796"/>
<accession>A0A0R1KJG7</accession>
<dbReference type="Pfam" id="PF03466">
    <property type="entry name" value="LysR_substrate"/>
    <property type="match status" value="1"/>
</dbReference>
<dbReference type="GO" id="GO:0003700">
    <property type="term" value="F:DNA-binding transcription factor activity"/>
    <property type="evidence" value="ECO:0007669"/>
    <property type="project" value="InterPro"/>
</dbReference>
<evidence type="ECO:0000256" key="4">
    <source>
        <dbReference type="ARBA" id="ARBA00023163"/>
    </source>
</evidence>
<name>A0A0R1KJG7_9LACO</name>
<dbReference type="RefSeq" id="WP_025023384.1">
    <property type="nucleotide sequence ID" value="NZ_AZDZ01000001.1"/>
</dbReference>
<dbReference type="SUPFAM" id="SSF53850">
    <property type="entry name" value="Periplasmic binding protein-like II"/>
    <property type="match status" value="1"/>
</dbReference>
<evidence type="ECO:0000256" key="1">
    <source>
        <dbReference type="ARBA" id="ARBA00009437"/>
    </source>
</evidence>
<organism evidence="6 7">
    <name type="scientific">Companilactobacillus nodensis DSM 19682 = JCM 14932 = NBRC 107160</name>
    <dbReference type="NCBI Taxonomy" id="1423775"/>
    <lineage>
        <taxon>Bacteria</taxon>
        <taxon>Bacillati</taxon>
        <taxon>Bacillota</taxon>
        <taxon>Bacilli</taxon>
        <taxon>Lactobacillales</taxon>
        <taxon>Lactobacillaceae</taxon>
        <taxon>Companilactobacillus</taxon>
    </lineage>
</organism>
<proteinExistence type="inferred from homology"/>
<dbReference type="OrthoDB" id="9803735at2"/>
<comment type="similarity">
    <text evidence="1">Belongs to the LysR transcriptional regulatory family.</text>
</comment>
<keyword evidence="4" id="KW-0804">Transcription</keyword>
<protein>
    <submittedName>
        <fullName evidence="6">Malolactic regulator</fullName>
    </submittedName>
</protein>
<dbReference type="PATRIC" id="fig|1423775.4.peg.813"/>
<dbReference type="GO" id="GO:0003677">
    <property type="term" value="F:DNA binding"/>
    <property type="evidence" value="ECO:0007669"/>
    <property type="project" value="UniProtKB-KW"/>
</dbReference>
<dbReference type="Proteomes" id="UP000051248">
    <property type="component" value="Unassembled WGS sequence"/>
</dbReference>
<feature type="domain" description="HTH lysR-type" evidence="5">
    <location>
        <begin position="1"/>
        <end position="60"/>
    </location>
</feature>
<dbReference type="SUPFAM" id="SSF46785">
    <property type="entry name" value="Winged helix' DNA-binding domain"/>
    <property type="match status" value="1"/>
</dbReference>
<evidence type="ECO:0000313" key="6">
    <source>
        <dbReference type="EMBL" id="KRK81204.1"/>
    </source>
</evidence>
<dbReference type="PROSITE" id="PS50931">
    <property type="entry name" value="HTH_LYSR"/>
    <property type="match status" value="1"/>
</dbReference>
<dbReference type="AlphaFoldDB" id="A0A0R1KJG7"/>
<reference evidence="6 7" key="1">
    <citation type="journal article" date="2015" name="Genome Announc.">
        <title>Expanding the biotechnology potential of lactobacilli through comparative genomics of 213 strains and associated genera.</title>
        <authorList>
            <person name="Sun Z."/>
            <person name="Harris H.M."/>
            <person name="McCann A."/>
            <person name="Guo C."/>
            <person name="Argimon S."/>
            <person name="Zhang W."/>
            <person name="Yang X."/>
            <person name="Jeffery I.B."/>
            <person name="Cooney J.C."/>
            <person name="Kagawa T.F."/>
            <person name="Liu W."/>
            <person name="Song Y."/>
            <person name="Salvetti E."/>
            <person name="Wrobel A."/>
            <person name="Rasinkangas P."/>
            <person name="Parkhill J."/>
            <person name="Rea M.C."/>
            <person name="O'Sullivan O."/>
            <person name="Ritari J."/>
            <person name="Douillard F.P."/>
            <person name="Paul Ross R."/>
            <person name="Yang R."/>
            <person name="Briner A.E."/>
            <person name="Felis G.E."/>
            <person name="de Vos W.M."/>
            <person name="Barrangou R."/>
            <person name="Klaenhammer T.R."/>
            <person name="Caufield P.W."/>
            <person name="Cui Y."/>
            <person name="Zhang H."/>
            <person name="O'Toole P.W."/>
        </authorList>
    </citation>
    <scope>NUCLEOTIDE SEQUENCE [LARGE SCALE GENOMIC DNA]</scope>
    <source>
        <strain evidence="6 7">DSM 19682</strain>
    </source>
</reference>
<keyword evidence="7" id="KW-1185">Reference proteome</keyword>
<dbReference type="eggNOG" id="COG0583">
    <property type="taxonomic scope" value="Bacteria"/>
</dbReference>
<keyword evidence="3" id="KW-0238">DNA-binding</keyword>
<dbReference type="Pfam" id="PF00126">
    <property type="entry name" value="HTH_1"/>
    <property type="match status" value="1"/>
</dbReference>
<dbReference type="Gene3D" id="3.40.190.290">
    <property type="match status" value="1"/>
</dbReference>
<dbReference type="InterPro" id="IPR036388">
    <property type="entry name" value="WH-like_DNA-bd_sf"/>
</dbReference>
<dbReference type="PANTHER" id="PTHR30419:SF7">
    <property type="entry name" value="HTH-TYPE TRANSCRIPTIONAL REGULATOR TDCA"/>
    <property type="match status" value="1"/>
</dbReference>
<evidence type="ECO:0000259" key="5">
    <source>
        <dbReference type="PROSITE" id="PS50931"/>
    </source>
</evidence>
<dbReference type="Gene3D" id="1.10.10.10">
    <property type="entry name" value="Winged helix-like DNA-binding domain superfamily/Winged helix DNA-binding domain"/>
    <property type="match status" value="1"/>
</dbReference>
<sequence>MNTRDLSYFRILVEKRNYTEVAEMFSVSQPTITQAVKRLEKEFNSKLVHVDRVHQKTEITRSGYLLYEKSKVIQENLDLARKEIKAADSQKIKFGLPPIIGTLYFPQVVQKLAQASLFQRLNISESGSSELLEELDNGNVDIAVIATIKPIENPKYQVEYLGSRPFSVIVSAKNPLAQSTEPIDFRKLMKEKFVRLTDKYVHSQMLEDYCNYYEFEPEIAYDTPDISWFKSLIRANVGIGILVADEVSPYDQDLVRLDIANPLPESFNISVVHRKSYILKPDEQKLVDILKQMNIKNTKGGYY</sequence>
<dbReference type="InterPro" id="IPR036390">
    <property type="entry name" value="WH_DNA-bd_sf"/>
</dbReference>
<comment type="caution">
    <text evidence="6">The sequence shown here is derived from an EMBL/GenBank/DDBJ whole genome shotgun (WGS) entry which is preliminary data.</text>
</comment>
<evidence type="ECO:0000313" key="7">
    <source>
        <dbReference type="Proteomes" id="UP000051248"/>
    </source>
</evidence>